<keyword evidence="3" id="KW-0479">Metal-binding</keyword>
<protein>
    <submittedName>
        <fullName evidence="9">Cytoglobin-2</fullName>
    </submittedName>
</protein>
<dbReference type="GO" id="GO:0020037">
    <property type="term" value="F:heme binding"/>
    <property type="evidence" value="ECO:0007669"/>
    <property type="project" value="InterPro"/>
</dbReference>
<sequence>MKQHVVKCGLFPTQPSALGQMMAVYEPWLRVHGQMGCAISGLGLAPKKTPEAESEDDEPHLRIEQIQLIKESWKVIQEDIAKVGIIVFVRLFETHPECKDVFFLFRDVEDLVRLRTSKELRAHGLRVMSFIEKTVARLDQLERLDSLAVELGRSHYRYYAPPKYYRYVGTEFICAVRPILKDKWTPELEKAWKTLFWYVTQLMRQGYTEEEEKAKQSNTASLSRERPDKRNTAL</sequence>
<keyword evidence="6" id="KW-0561">Oxygen transport</keyword>
<name>A0A556V9U3_BAGYA</name>
<keyword evidence="10" id="KW-1185">Reference proteome</keyword>
<comment type="caution">
    <text evidence="9">The sequence shown here is derived from an EMBL/GenBank/DDBJ whole genome shotgun (WGS) entry which is preliminary data.</text>
</comment>
<dbReference type="Proteomes" id="UP000319801">
    <property type="component" value="Unassembled WGS sequence"/>
</dbReference>
<dbReference type="EMBL" id="VCAZ01000177">
    <property type="protein sequence ID" value="TTC73817.1"/>
    <property type="molecule type" value="Genomic_DNA"/>
</dbReference>
<comment type="similarity">
    <text evidence="1 6">Belongs to the globin family.</text>
</comment>
<evidence type="ECO:0000256" key="5">
    <source>
        <dbReference type="ARBA" id="ARBA00046401"/>
    </source>
</evidence>
<evidence type="ECO:0000256" key="6">
    <source>
        <dbReference type="RuleBase" id="RU000356"/>
    </source>
</evidence>
<dbReference type="InterPro" id="IPR009050">
    <property type="entry name" value="Globin-like_sf"/>
</dbReference>
<dbReference type="GO" id="GO:0005344">
    <property type="term" value="F:oxygen carrier activity"/>
    <property type="evidence" value="ECO:0007669"/>
    <property type="project" value="UniProtKB-KW"/>
</dbReference>
<organism evidence="9 10">
    <name type="scientific">Bagarius yarrelli</name>
    <name type="common">Goonch</name>
    <name type="synonym">Bagrus yarrelli</name>
    <dbReference type="NCBI Taxonomy" id="175774"/>
    <lineage>
        <taxon>Eukaryota</taxon>
        <taxon>Metazoa</taxon>
        <taxon>Chordata</taxon>
        <taxon>Craniata</taxon>
        <taxon>Vertebrata</taxon>
        <taxon>Euteleostomi</taxon>
        <taxon>Actinopterygii</taxon>
        <taxon>Neopterygii</taxon>
        <taxon>Teleostei</taxon>
        <taxon>Ostariophysi</taxon>
        <taxon>Siluriformes</taxon>
        <taxon>Sisoridae</taxon>
        <taxon>Sisorinae</taxon>
        <taxon>Bagarius</taxon>
    </lineage>
</organism>
<dbReference type="InterPro" id="IPR000971">
    <property type="entry name" value="Globin"/>
</dbReference>
<dbReference type="InterPro" id="IPR012292">
    <property type="entry name" value="Globin/Proto"/>
</dbReference>
<dbReference type="OrthoDB" id="436496at2759"/>
<dbReference type="Pfam" id="PF00042">
    <property type="entry name" value="Globin"/>
    <property type="match status" value="1"/>
</dbReference>
<evidence type="ECO:0000313" key="10">
    <source>
        <dbReference type="Proteomes" id="UP000319801"/>
    </source>
</evidence>
<dbReference type="InterPro" id="IPR050532">
    <property type="entry name" value="Globin-like_OT"/>
</dbReference>
<comment type="subunit">
    <text evidence="5">Monomer. Homodimers and homotetramers. Mainly monomeric but also detected as part of homodimers and homotetramers.</text>
</comment>
<dbReference type="GO" id="GO:0019825">
    <property type="term" value="F:oxygen binding"/>
    <property type="evidence" value="ECO:0007669"/>
    <property type="project" value="InterPro"/>
</dbReference>
<dbReference type="AlphaFoldDB" id="A0A556V9U3"/>
<gene>
    <name evidence="9" type="ORF">Baya_14725</name>
</gene>
<feature type="domain" description="Globin" evidence="8">
    <location>
        <begin position="60"/>
        <end position="208"/>
    </location>
</feature>
<reference evidence="9 10" key="1">
    <citation type="journal article" date="2019" name="Genome Biol. Evol.">
        <title>Whole-Genome Sequencing of the Giant Devil Catfish, Bagarius yarrelli.</title>
        <authorList>
            <person name="Jiang W."/>
            <person name="Lv Y."/>
            <person name="Cheng L."/>
            <person name="Yang K."/>
            <person name="Chao B."/>
            <person name="Wang X."/>
            <person name="Li Y."/>
            <person name="Pan X."/>
            <person name="You X."/>
            <person name="Zhang Y."/>
            <person name="Yang J."/>
            <person name="Li J."/>
            <person name="Zhang X."/>
            <person name="Liu S."/>
            <person name="Sun C."/>
            <person name="Yang J."/>
            <person name="Shi Q."/>
        </authorList>
    </citation>
    <scope>NUCLEOTIDE SEQUENCE [LARGE SCALE GENOMIC DNA]</scope>
    <source>
        <strain evidence="9">JWS20170419001</strain>
        <tissue evidence="9">Muscle</tissue>
    </source>
</reference>
<dbReference type="PANTHER" id="PTHR46458:SF2">
    <property type="entry name" value="X GLOBIN"/>
    <property type="match status" value="1"/>
</dbReference>
<dbReference type="SUPFAM" id="SSF46458">
    <property type="entry name" value="Globin-like"/>
    <property type="match status" value="1"/>
</dbReference>
<evidence type="ECO:0000259" key="8">
    <source>
        <dbReference type="PROSITE" id="PS01033"/>
    </source>
</evidence>
<accession>A0A556V9U3</accession>
<feature type="compositionally biased region" description="Basic and acidic residues" evidence="7">
    <location>
        <begin position="223"/>
        <end position="234"/>
    </location>
</feature>
<evidence type="ECO:0000256" key="3">
    <source>
        <dbReference type="ARBA" id="ARBA00022723"/>
    </source>
</evidence>
<evidence type="ECO:0000256" key="1">
    <source>
        <dbReference type="ARBA" id="ARBA00008705"/>
    </source>
</evidence>
<keyword evidence="6" id="KW-0813">Transport</keyword>
<keyword evidence="2 6" id="KW-0349">Heme</keyword>
<dbReference type="Gene3D" id="1.10.490.10">
    <property type="entry name" value="Globins"/>
    <property type="match status" value="1"/>
</dbReference>
<evidence type="ECO:0000256" key="2">
    <source>
        <dbReference type="ARBA" id="ARBA00022617"/>
    </source>
</evidence>
<dbReference type="GO" id="GO:0046872">
    <property type="term" value="F:metal ion binding"/>
    <property type="evidence" value="ECO:0007669"/>
    <property type="project" value="UniProtKB-KW"/>
</dbReference>
<dbReference type="PRINTS" id="PR00188">
    <property type="entry name" value="PLANTGLOBIN"/>
</dbReference>
<dbReference type="PANTHER" id="PTHR46458">
    <property type="entry name" value="BLR2807 PROTEIN"/>
    <property type="match status" value="1"/>
</dbReference>
<evidence type="ECO:0000256" key="7">
    <source>
        <dbReference type="SAM" id="MobiDB-lite"/>
    </source>
</evidence>
<dbReference type="CDD" id="cd12137">
    <property type="entry name" value="GbX"/>
    <property type="match status" value="1"/>
</dbReference>
<dbReference type="PROSITE" id="PS01033">
    <property type="entry name" value="GLOBIN"/>
    <property type="match status" value="1"/>
</dbReference>
<keyword evidence="4" id="KW-0408">Iron</keyword>
<evidence type="ECO:0000313" key="9">
    <source>
        <dbReference type="EMBL" id="TTC73817.1"/>
    </source>
</evidence>
<evidence type="ECO:0000256" key="4">
    <source>
        <dbReference type="ARBA" id="ARBA00023004"/>
    </source>
</evidence>
<proteinExistence type="inferred from homology"/>
<feature type="region of interest" description="Disordered" evidence="7">
    <location>
        <begin position="209"/>
        <end position="234"/>
    </location>
</feature>